<dbReference type="Pfam" id="PF04122">
    <property type="entry name" value="CW_binding_2"/>
    <property type="match status" value="3"/>
</dbReference>
<dbReference type="InterPro" id="IPR051922">
    <property type="entry name" value="Bact_Sporulation_Assoc"/>
</dbReference>
<dbReference type="InterPro" id="IPR007110">
    <property type="entry name" value="Ig-like_dom"/>
</dbReference>
<evidence type="ECO:0000313" key="3">
    <source>
        <dbReference type="EMBL" id="GAA1949812.1"/>
    </source>
</evidence>
<gene>
    <name evidence="3" type="ORF">GCM10009838_01110</name>
</gene>
<keyword evidence="4" id="KW-1185">Reference proteome</keyword>
<proteinExistence type="predicted"/>
<evidence type="ECO:0000256" key="1">
    <source>
        <dbReference type="SAM" id="SignalP"/>
    </source>
</evidence>
<keyword evidence="1" id="KW-0732">Signal</keyword>
<dbReference type="EMBL" id="BAAAQM010000001">
    <property type="protein sequence ID" value="GAA1949812.1"/>
    <property type="molecule type" value="Genomic_DNA"/>
</dbReference>
<sequence>MRDSKVLSVRTRASKTLRYRLAWLGVVGVVAASAGPVSAANAGAAVSFSRWQGHDRYGTAAALAEGAYPNGAADVIVASGVSYADALAAGYLSGYLHGPILLTDPRSLPGDTITALAALHARRVRIVGGPQAVDPGVAAAIAALPAAGGGKLQVTRIAGSSRYETAAAVAEVPAPSAVGVVGGQRTAIVASGANFPDALAGSPLAAGAALPILLTDPAALSGPTADALTRLGIKQVLVLGGSAAVSPAVDQTLAKMGITVHRLAGPDRGATAAAIANWAVTTLGFVPNRVAVARGDKTGGGVDALAVGPLAGTRHEPLLLTDSATEAGSATLGYLRTFGPQVSGGDVAGGPAAISPALKARLEALATGSSSSDPNPGTGPAKLHIAVANLPDRTAAAVTVTGPGGYRRTVTATTDLTGLDTGAYHIAADPVTGADGTRYIPTVTGADPTIGADTPASGTVDYYTQISAATKVLDPAQIASATVNSDGTTTVVTAPGAPALKAGDIIATGIGPATPDGLLVSVSNATAGGQGKTPTAAGAAAVGSQAQTLTTRPAYLQSAVPQGNLDFDAVLPPQSPTVQTSTTSTARAGSAAGSSWLKNISCAYNGQMVLQGALTASMAPALHAHWSRNSIGATATATATIDSAATATINAVNECTLPATPLAPERSLTPIVVQVGPVPVVVVPRLLFTIQADAQVDGAFNSAAAIHIQGVAGVSYEYGQAPEPIASCTRSTTYEPPTVTGNALVNSTLSSKLTLALYGIAGPVVNVDTSLHFGAQSAIRSWYLSGEIDAGAELNIPPLNIDISKQDLIRESFLIAHN</sequence>
<evidence type="ECO:0000313" key="4">
    <source>
        <dbReference type="Proteomes" id="UP001499854"/>
    </source>
</evidence>
<dbReference type="Gene3D" id="3.40.50.12090">
    <property type="match status" value="2"/>
</dbReference>
<dbReference type="PANTHER" id="PTHR30032">
    <property type="entry name" value="N-ACETYLMURAMOYL-L-ALANINE AMIDASE-RELATED"/>
    <property type="match status" value="1"/>
</dbReference>
<organism evidence="3 4">
    <name type="scientific">Catenulispora subtropica</name>
    <dbReference type="NCBI Taxonomy" id="450798"/>
    <lineage>
        <taxon>Bacteria</taxon>
        <taxon>Bacillati</taxon>
        <taxon>Actinomycetota</taxon>
        <taxon>Actinomycetes</taxon>
        <taxon>Catenulisporales</taxon>
        <taxon>Catenulisporaceae</taxon>
        <taxon>Catenulispora</taxon>
    </lineage>
</organism>
<dbReference type="PANTHER" id="PTHR30032:SF8">
    <property type="entry name" value="GERMINATION-SPECIFIC N-ACETYLMURAMOYL-L-ALANINE AMIDASE"/>
    <property type="match status" value="1"/>
</dbReference>
<dbReference type="RefSeq" id="WP_344654863.1">
    <property type="nucleotide sequence ID" value="NZ_BAAAQM010000001.1"/>
</dbReference>
<feature type="chain" id="PRO_5045392736" description="Ig-like domain-containing protein" evidence="1">
    <location>
        <begin position="40"/>
        <end position="818"/>
    </location>
</feature>
<dbReference type="InterPro" id="IPR007253">
    <property type="entry name" value="Cell_wall-bd_2"/>
</dbReference>
<comment type="caution">
    <text evidence="3">The sequence shown here is derived from an EMBL/GenBank/DDBJ whole genome shotgun (WGS) entry which is preliminary data.</text>
</comment>
<feature type="signal peptide" evidence="1">
    <location>
        <begin position="1"/>
        <end position="39"/>
    </location>
</feature>
<dbReference type="Proteomes" id="UP001499854">
    <property type="component" value="Unassembled WGS sequence"/>
</dbReference>
<protein>
    <recommendedName>
        <fullName evidence="2">Ig-like domain-containing protein</fullName>
    </recommendedName>
</protein>
<name>A0ABP5BTA9_9ACTN</name>
<feature type="domain" description="Ig-like" evidence="2">
    <location>
        <begin position="576"/>
        <end position="669"/>
    </location>
</feature>
<reference evidence="4" key="1">
    <citation type="journal article" date="2019" name="Int. J. Syst. Evol. Microbiol.">
        <title>The Global Catalogue of Microorganisms (GCM) 10K type strain sequencing project: providing services to taxonomists for standard genome sequencing and annotation.</title>
        <authorList>
            <consortium name="The Broad Institute Genomics Platform"/>
            <consortium name="The Broad Institute Genome Sequencing Center for Infectious Disease"/>
            <person name="Wu L."/>
            <person name="Ma J."/>
        </authorList>
    </citation>
    <scope>NUCLEOTIDE SEQUENCE [LARGE SCALE GENOMIC DNA]</scope>
    <source>
        <strain evidence="4">JCM 16013</strain>
    </source>
</reference>
<evidence type="ECO:0000259" key="2">
    <source>
        <dbReference type="PROSITE" id="PS50835"/>
    </source>
</evidence>
<accession>A0ABP5BTA9</accession>
<dbReference type="PROSITE" id="PS50835">
    <property type="entry name" value="IG_LIKE"/>
    <property type="match status" value="1"/>
</dbReference>